<dbReference type="NCBIfam" id="TIGR00046">
    <property type="entry name" value="RsmE family RNA methyltransferase"/>
    <property type="match status" value="1"/>
</dbReference>
<dbReference type="Pfam" id="PF04452">
    <property type="entry name" value="Methyltrans_RNA"/>
    <property type="match status" value="1"/>
</dbReference>
<evidence type="ECO:0000256" key="6">
    <source>
        <dbReference type="ARBA" id="ARBA00022552"/>
    </source>
</evidence>
<evidence type="ECO:0000256" key="9">
    <source>
        <dbReference type="ARBA" id="ARBA00022691"/>
    </source>
</evidence>
<keyword evidence="16" id="KW-1185">Reference proteome</keyword>
<sequence length="269" mass="30123">MRRFLNQPLMIGEEIILQDEDYNYIARVLRSRENDPITLFNGEGGEYHGNIIEITKRHLTVKLKKYNPINRTGSIKIHLLQSLAKGEKMELVLQKSTELGVTSITPLATERSVMHLKKDQTEKRLERWNNIITSACEQCELNIPPTLQDPISIEAWINEVLPTLNTTIITLAPTAKHSLGSFLKSVKFPESKNEEGLHNDALSHSFTIIIGPEGGLTQEEIEMLQNAGAQSVSLGSRILRTETAALSVISTIQGLIGDWSTETEELLED</sequence>
<comment type="similarity">
    <text evidence="2 12">Belongs to the RNA methyltransferase RsmE family.</text>
</comment>
<dbReference type="NCBIfam" id="NF008692">
    <property type="entry name" value="PRK11713.1-5"/>
    <property type="match status" value="1"/>
</dbReference>
<keyword evidence="7 12" id="KW-0489">Methyltransferase</keyword>
<evidence type="ECO:0000256" key="1">
    <source>
        <dbReference type="ARBA" id="ARBA00004496"/>
    </source>
</evidence>
<dbReference type="SUPFAM" id="SSF75217">
    <property type="entry name" value="alpha/beta knot"/>
    <property type="match status" value="1"/>
</dbReference>
<dbReference type="SUPFAM" id="SSF88697">
    <property type="entry name" value="PUA domain-like"/>
    <property type="match status" value="1"/>
</dbReference>
<evidence type="ECO:0000256" key="4">
    <source>
        <dbReference type="ARBA" id="ARBA00013673"/>
    </source>
</evidence>
<dbReference type="Gene3D" id="3.40.1280.10">
    <property type="match status" value="1"/>
</dbReference>
<evidence type="ECO:0000256" key="12">
    <source>
        <dbReference type="PIRNR" id="PIRNR015601"/>
    </source>
</evidence>
<evidence type="ECO:0000259" key="14">
    <source>
        <dbReference type="Pfam" id="PF20260"/>
    </source>
</evidence>
<comment type="function">
    <text evidence="10 12">Specifically methylates the N3 position of the uracil ring of uridine 1498 (m3U1498) in 16S rRNA. Acts on the fully assembled 30S ribosomal subunit.</text>
</comment>
<dbReference type="EC" id="2.1.1.193" evidence="3 12"/>
<evidence type="ECO:0000256" key="2">
    <source>
        <dbReference type="ARBA" id="ARBA00005528"/>
    </source>
</evidence>
<dbReference type="Proteomes" id="UP000829542">
    <property type="component" value="Chromosome"/>
</dbReference>
<feature type="domain" description="Ribosomal RNA small subunit methyltransferase E methyltransferase" evidence="13">
    <location>
        <begin position="75"/>
        <end position="253"/>
    </location>
</feature>
<feature type="domain" description="Ribosomal RNA small subunit methyltransferase E PUA-like" evidence="14">
    <location>
        <begin position="17"/>
        <end position="63"/>
    </location>
</feature>
<keyword evidence="9 12" id="KW-0949">S-adenosyl-L-methionine</keyword>
<dbReference type="Gene3D" id="2.40.240.20">
    <property type="entry name" value="Hypothetical PUA domain-like, domain 1"/>
    <property type="match status" value="1"/>
</dbReference>
<evidence type="ECO:0000256" key="3">
    <source>
        <dbReference type="ARBA" id="ARBA00012328"/>
    </source>
</evidence>
<keyword evidence="8 12" id="KW-0808">Transferase</keyword>
<dbReference type="InterPro" id="IPR015947">
    <property type="entry name" value="PUA-like_sf"/>
</dbReference>
<keyword evidence="6 12" id="KW-0698">rRNA processing</keyword>
<dbReference type="InterPro" id="IPR029028">
    <property type="entry name" value="Alpha/beta_knot_MTases"/>
</dbReference>
<evidence type="ECO:0000256" key="5">
    <source>
        <dbReference type="ARBA" id="ARBA00022490"/>
    </source>
</evidence>
<name>A0ABY3X6S9_9GAMM</name>
<accession>A0ABY3X6S9</accession>
<dbReference type="InterPro" id="IPR046886">
    <property type="entry name" value="RsmE_MTase_dom"/>
</dbReference>
<dbReference type="PANTHER" id="PTHR30027">
    <property type="entry name" value="RIBOSOMAL RNA SMALL SUBUNIT METHYLTRANSFERASE E"/>
    <property type="match status" value="1"/>
</dbReference>
<dbReference type="EMBL" id="CP093379">
    <property type="protein sequence ID" value="UNM96451.1"/>
    <property type="molecule type" value="Genomic_DNA"/>
</dbReference>
<evidence type="ECO:0000256" key="10">
    <source>
        <dbReference type="ARBA" id="ARBA00025699"/>
    </source>
</evidence>
<gene>
    <name evidence="15" type="ORF">MMG00_00855</name>
</gene>
<dbReference type="Pfam" id="PF20260">
    <property type="entry name" value="PUA_4"/>
    <property type="match status" value="1"/>
</dbReference>
<dbReference type="PANTHER" id="PTHR30027:SF3">
    <property type="entry name" value="16S RRNA (URACIL(1498)-N(3))-METHYLTRANSFERASE"/>
    <property type="match status" value="1"/>
</dbReference>
<evidence type="ECO:0000256" key="11">
    <source>
        <dbReference type="ARBA" id="ARBA00047944"/>
    </source>
</evidence>
<dbReference type="RefSeq" id="WP_242150064.1">
    <property type="nucleotide sequence ID" value="NZ_CP093379.1"/>
</dbReference>
<proteinExistence type="inferred from homology"/>
<evidence type="ECO:0000256" key="7">
    <source>
        <dbReference type="ARBA" id="ARBA00022603"/>
    </source>
</evidence>
<organism evidence="15 16">
    <name type="scientific">Ignatzschineria rhizosphaerae</name>
    <dbReference type="NCBI Taxonomy" id="2923279"/>
    <lineage>
        <taxon>Bacteria</taxon>
        <taxon>Pseudomonadati</taxon>
        <taxon>Pseudomonadota</taxon>
        <taxon>Gammaproteobacteria</taxon>
        <taxon>Cardiobacteriales</taxon>
        <taxon>Ignatzschineriaceae</taxon>
        <taxon>Ignatzschineria</taxon>
    </lineage>
</organism>
<comment type="subcellular location">
    <subcellularLocation>
        <location evidence="1 12">Cytoplasm</location>
    </subcellularLocation>
</comment>
<reference evidence="15 16" key="1">
    <citation type="submission" date="2022-03" db="EMBL/GenBank/DDBJ databases">
        <title>Ignatzschineria rhizosphaerae HR5S32.</title>
        <authorList>
            <person name="Sun J.Q."/>
            <person name="Feng J.Y."/>
        </authorList>
    </citation>
    <scope>NUCLEOTIDE SEQUENCE [LARGE SCALE GENOMIC DNA]</scope>
    <source>
        <strain evidence="15 16">HR5S32</strain>
    </source>
</reference>
<evidence type="ECO:0000256" key="8">
    <source>
        <dbReference type="ARBA" id="ARBA00022679"/>
    </source>
</evidence>
<protein>
    <recommendedName>
        <fullName evidence="4 12">Ribosomal RNA small subunit methyltransferase E</fullName>
        <ecNumber evidence="3 12">2.1.1.193</ecNumber>
    </recommendedName>
</protein>
<dbReference type="GO" id="GO:0032259">
    <property type="term" value="P:methylation"/>
    <property type="evidence" value="ECO:0007669"/>
    <property type="project" value="UniProtKB-KW"/>
</dbReference>
<dbReference type="PIRSF" id="PIRSF015601">
    <property type="entry name" value="MTase_slr0722"/>
    <property type="match status" value="1"/>
</dbReference>
<comment type="catalytic activity">
    <reaction evidence="11 12">
        <text>uridine(1498) in 16S rRNA + S-adenosyl-L-methionine = N(3)-methyluridine(1498) in 16S rRNA + S-adenosyl-L-homocysteine + H(+)</text>
        <dbReference type="Rhea" id="RHEA:42920"/>
        <dbReference type="Rhea" id="RHEA-COMP:10283"/>
        <dbReference type="Rhea" id="RHEA-COMP:10284"/>
        <dbReference type="ChEBI" id="CHEBI:15378"/>
        <dbReference type="ChEBI" id="CHEBI:57856"/>
        <dbReference type="ChEBI" id="CHEBI:59789"/>
        <dbReference type="ChEBI" id="CHEBI:65315"/>
        <dbReference type="ChEBI" id="CHEBI:74502"/>
        <dbReference type="EC" id="2.1.1.193"/>
    </reaction>
</comment>
<dbReference type="InterPro" id="IPR046887">
    <property type="entry name" value="RsmE_PUA-like"/>
</dbReference>
<evidence type="ECO:0000313" key="16">
    <source>
        <dbReference type="Proteomes" id="UP000829542"/>
    </source>
</evidence>
<dbReference type="InterPro" id="IPR029026">
    <property type="entry name" value="tRNA_m1G_MTases_N"/>
</dbReference>
<dbReference type="GO" id="GO:0008168">
    <property type="term" value="F:methyltransferase activity"/>
    <property type="evidence" value="ECO:0007669"/>
    <property type="project" value="UniProtKB-KW"/>
</dbReference>
<dbReference type="InterPro" id="IPR006700">
    <property type="entry name" value="RsmE"/>
</dbReference>
<dbReference type="CDD" id="cd18084">
    <property type="entry name" value="RsmE-like"/>
    <property type="match status" value="1"/>
</dbReference>
<evidence type="ECO:0000313" key="15">
    <source>
        <dbReference type="EMBL" id="UNM96451.1"/>
    </source>
</evidence>
<keyword evidence="5 12" id="KW-0963">Cytoplasm</keyword>
<evidence type="ECO:0000259" key="13">
    <source>
        <dbReference type="Pfam" id="PF04452"/>
    </source>
</evidence>